<feature type="compositionally biased region" description="Gly residues" evidence="1">
    <location>
        <begin position="19"/>
        <end position="35"/>
    </location>
</feature>
<reference evidence="2 3" key="1">
    <citation type="submission" date="2017-12" db="EMBL/GenBank/DDBJ databases">
        <title>Sequencing, de novo assembly and annotation of complete genome of a new Thraustochytrid species, strain FCC1311.</title>
        <authorList>
            <person name="Sedici K."/>
            <person name="Godart F."/>
            <person name="Aiese Cigliano R."/>
            <person name="Sanseverino W."/>
            <person name="Barakat M."/>
            <person name="Ortet P."/>
            <person name="Marechal E."/>
            <person name="Cagnac O."/>
            <person name="Amato A."/>
        </authorList>
    </citation>
    <scope>NUCLEOTIDE SEQUENCE [LARGE SCALE GENOMIC DNA]</scope>
</reference>
<dbReference type="AlphaFoldDB" id="A0A2R5GMP5"/>
<evidence type="ECO:0000313" key="3">
    <source>
        <dbReference type="Proteomes" id="UP000241890"/>
    </source>
</evidence>
<feature type="compositionally biased region" description="Basic and acidic residues" evidence="1">
    <location>
        <begin position="52"/>
        <end position="64"/>
    </location>
</feature>
<keyword evidence="3" id="KW-1185">Reference proteome</keyword>
<evidence type="ECO:0000256" key="1">
    <source>
        <dbReference type="SAM" id="MobiDB-lite"/>
    </source>
</evidence>
<dbReference type="Proteomes" id="UP000241890">
    <property type="component" value="Unassembled WGS sequence"/>
</dbReference>
<name>A0A2R5GMP5_9STRA</name>
<proteinExistence type="predicted"/>
<dbReference type="OrthoDB" id="434319at2759"/>
<dbReference type="InParanoid" id="A0A2R5GMP5"/>
<evidence type="ECO:0000313" key="2">
    <source>
        <dbReference type="EMBL" id="GBG32156.1"/>
    </source>
</evidence>
<feature type="region of interest" description="Disordered" evidence="1">
    <location>
        <begin position="1"/>
        <end position="64"/>
    </location>
</feature>
<dbReference type="EMBL" id="BEYU01000115">
    <property type="protein sequence ID" value="GBG32156.1"/>
    <property type="molecule type" value="Genomic_DNA"/>
</dbReference>
<gene>
    <name evidence="2" type="ORF">FCC1311_083812</name>
</gene>
<sequence>MAREGATRKKKSTKRPRTEGGGAKDGAAGAAGGGAAVREGPRRGGGGKRARREAGPEVVPQKDHDAVLAALEKVAWTEVVNTSRKNVIPGDAPKCAKGKPYCMSFILGPNMKDPERRPSYWTEQNPELFRLLCELMKKRDPDHQFTNITINKNLRCKPHRDRGNHGMSYIIGFGDYQGGELMVGPRSAKAPGNDPVAEAQAGRGFVKHIIRRRWLSFFGAQETHFTAPFTGDRYTCVFYNFPDVHVNTKRLTANAKASTADTSFGSKAPQTAIDPAFRSKLEAYKAKLKRAPRARK</sequence>
<organism evidence="2 3">
    <name type="scientific">Hondaea fermentalgiana</name>
    <dbReference type="NCBI Taxonomy" id="2315210"/>
    <lineage>
        <taxon>Eukaryota</taxon>
        <taxon>Sar</taxon>
        <taxon>Stramenopiles</taxon>
        <taxon>Bigyra</taxon>
        <taxon>Labyrinthulomycetes</taxon>
        <taxon>Thraustochytrida</taxon>
        <taxon>Thraustochytriidae</taxon>
        <taxon>Hondaea</taxon>
    </lineage>
</organism>
<accession>A0A2R5GMP5</accession>
<comment type="caution">
    <text evidence="2">The sequence shown here is derived from an EMBL/GenBank/DDBJ whole genome shotgun (WGS) entry which is preliminary data.</text>
</comment>
<protein>
    <submittedName>
        <fullName evidence="2">Uncharacterized protein</fullName>
    </submittedName>
</protein>